<dbReference type="InterPro" id="IPR002213">
    <property type="entry name" value="UDP_glucos_trans"/>
</dbReference>
<dbReference type="PANTHER" id="PTHR21015">
    <property type="entry name" value="UDP-N-ACETYLGLUCOSAMINE--N-ACETYLMURAMYL-(PENTAPEPTIDE) PYROPHOSPHORYL-UNDECAPRENOL N-ACETYLGLUCOSAMINE TRANSFERASE 1"/>
    <property type="match status" value="1"/>
</dbReference>
<evidence type="ECO:0000256" key="1">
    <source>
        <dbReference type="ARBA" id="ARBA00022679"/>
    </source>
</evidence>
<proteinExistence type="predicted"/>
<dbReference type="OrthoDB" id="5835829at2759"/>
<dbReference type="GeneID" id="31003532"/>
<evidence type="ECO:0000313" key="3">
    <source>
        <dbReference type="EMBL" id="OKL61380.1"/>
    </source>
</evidence>
<dbReference type="InterPro" id="IPR010610">
    <property type="entry name" value="EryCIII-like_C"/>
</dbReference>
<keyword evidence="1" id="KW-0808">Transferase</keyword>
<dbReference type="EMBL" id="LFMY01000004">
    <property type="protein sequence ID" value="OKL61380.1"/>
    <property type="molecule type" value="Genomic_DNA"/>
</dbReference>
<protein>
    <recommendedName>
        <fullName evidence="2">Erythromycin biosynthesis protein CIII-like C-terminal domain-containing protein</fullName>
    </recommendedName>
</protein>
<organism evidence="3 4">
    <name type="scientific">Talaromyces atroroseus</name>
    <dbReference type="NCBI Taxonomy" id="1441469"/>
    <lineage>
        <taxon>Eukaryota</taxon>
        <taxon>Fungi</taxon>
        <taxon>Dikarya</taxon>
        <taxon>Ascomycota</taxon>
        <taxon>Pezizomycotina</taxon>
        <taxon>Eurotiomycetes</taxon>
        <taxon>Eurotiomycetidae</taxon>
        <taxon>Eurotiales</taxon>
        <taxon>Trichocomaceae</taxon>
        <taxon>Talaromyces</taxon>
        <taxon>Talaromyces sect. Trachyspermi</taxon>
    </lineage>
</organism>
<dbReference type="STRING" id="1441469.A0A225AKH9"/>
<dbReference type="CDD" id="cd03784">
    <property type="entry name" value="GT1_Gtf-like"/>
    <property type="match status" value="1"/>
</dbReference>
<evidence type="ECO:0000313" key="4">
    <source>
        <dbReference type="Proteomes" id="UP000214365"/>
    </source>
</evidence>
<dbReference type="AlphaFoldDB" id="A0A225AKH9"/>
<accession>A0A225AKH9</accession>
<dbReference type="GO" id="GO:0008194">
    <property type="term" value="F:UDP-glycosyltransferase activity"/>
    <property type="evidence" value="ECO:0007669"/>
    <property type="project" value="InterPro"/>
</dbReference>
<dbReference type="Proteomes" id="UP000214365">
    <property type="component" value="Unassembled WGS sequence"/>
</dbReference>
<dbReference type="Gene3D" id="3.40.50.2000">
    <property type="entry name" value="Glycogen Phosphorylase B"/>
    <property type="match status" value="2"/>
</dbReference>
<keyword evidence="4" id="KW-1185">Reference proteome</keyword>
<feature type="domain" description="Erythromycin biosynthesis protein CIII-like C-terminal" evidence="2">
    <location>
        <begin position="304"/>
        <end position="431"/>
    </location>
</feature>
<gene>
    <name evidence="3" type="ORF">UA08_03777</name>
</gene>
<reference evidence="3 4" key="1">
    <citation type="submission" date="2015-06" db="EMBL/GenBank/DDBJ databases">
        <title>Talaromyces atroroseus IBT 11181 draft genome.</title>
        <authorList>
            <person name="Rasmussen K.B."/>
            <person name="Rasmussen S."/>
            <person name="Petersen B."/>
            <person name="Sicheritz-Ponten T."/>
            <person name="Mortensen U.H."/>
            <person name="Thrane U."/>
        </authorList>
    </citation>
    <scope>NUCLEOTIDE SEQUENCE [LARGE SCALE GENOMIC DNA]</scope>
    <source>
        <strain evidence="3 4">IBT 11181</strain>
    </source>
</reference>
<name>A0A225AKH9_TALAT</name>
<dbReference type="RefSeq" id="XP_020121501.1">
    <property type="nucleotide sequence ID" value="XM_020266115.1"/>
</dbReference>
<comment type="caution">
    <text evidence="3">The sequence shown here is derived from an EMBL/GenBank/DDBJ whole genome shotgun (WGS) entry which is preliminary data.</text>
</comment>
<dbReference type="GO" id="GO:0016758">
    <property type="term" value="F:hexosyltransferase activity"/>
    <property type="evidence" value="ECO:0007669"/>
    <property type="project" value="UniProtKB-ARBA"/>
</dbReference>
<sequence length="451" mass="49387">MAANNEGAKPLIVFACPTAYGHTMPLLPHATHLVKQGYNVSFVGGADFEAVIRKTGAAFYPTENPYTPEAFQQFFKIPDEQEAFFWSIKAFFIDTTPERMRALTAVLEELREKHPGQGVVIVQEIGFMGTLPYACGAPPPKGYDRFPPVIGFGTAPLVVSSIDTAPFGLGIRPDSSEAGRARNAAMYEAMKAKQEELSEYATSVYAKLGATDKVTEPLFDHWTTSYDIFVQPCSPSLEYPRSDLSPKINFIGGTPPKEIDPSMPLPLWWDELKTNRQAASPKKVVFITQGTIAVDYNALLIPTLKALADRDDLIVIGVLGVKGAKLDGFKIPSNAKVVDYLMYEAVLQYADVFVTNAGYGGFISGVMHGVPMVWAGRGQDKAEVSMRGEIAGIGVNLETDRPSTEAIRDGVDKVLTDNSFKTRCLEVQRENQKLDCIGQLERIIKELSAET</sequence>
<dbReference type="PANTHER" id="PTHR21015:SF22">
    <property type="entry name" value="GLYCOSYLTRANSFERASE"/>
    <property type="match status" value="1"/>
</dbReference>
<evidence type="ECO:0000259" key="2">
    <source>
        <dbReference type="Pfam" id="PF06722"/>
    </source>
</evidence>
<dbReference type="Pfam" id="PF06722">
    <property type="entry name" value="EryCIII-like_C"/>
    <property type="match status" value="1"/>
</dbReference>
<dbReference type="SUPFAM" id="SSF53756">
    <property type="entry name" value="UDP-Glycosyltransferase/glycogen phosphorylase"/>
    <property type="match status" value="1"/>
</dbReference>